<evidence type="ECO:0000313" key="2">
    <source>
        <dbReference type="EMBL" id="ABX41669.1"/>
    </source>
</evidence>
<dbReference type="KEGG" id="cpy:Cphy_1291"/>
<reference evidence="3" key="1">
    <citation type="submission" date="2007-11" db="EMBL/GenBank/DDBJ databases">
        <title>Complete genome sequence of Clostridium phytofermentans ISDg.</title>
        <authorList>
            <person name="Leschine S.B."/>
            <person name="Warnick T.A."/>
            <person name="Blanchard J.L."/>
            <person name="Schnell D.J."/>
            <person name="Petit E.L."/>
            <person name="LaTouf W.G."/>
            <person name="Copeland A."/>
            <person name="Lucas S."/>
            <person name="Lapidus A."/>
            <person name="Barry K."/>
            <person name="Glavina del Rio T."/>
            <person name="Dalin E."/>
            <person name="Tice H."/>
            <person name="Pitluck S."/>
            <person name="Kiss H."/>
            <person name="Brettin T."/>
            <person name="Bruce D."/>
            <person name="Detter J.C."/>
            <person name="Han C."/>
            <person name="Kuske C."/>
            <person name="Schmutz J."/>
            <person name="Larimer F."/>
            <person name="Land M."/>
            <person name="Hauser L."/>
            <person name="Kyrpides N."/>
            <person name="Kim E.A."/>
            <person name="Richardson P."/>
        </authorList>
    </citation>
    <scope>NUCLEOTIDE SEQUENCE [LARGE SCALE GENOMIC DNA]</scope>
    <source>
        <strain evidence="3">ATCC 700394 / DSM 18823 / ISDg</strain>
    </source>
</reference>
<dbReference type="HOGENOM" id="CLU_013985_3_6_9"/>
<dbReference type="RefSeq" id="WP_012199323.1">
    <property type="nucleotide sequence ID" value="NC_010001.1"/>
</dbReference>
<dbReference type="Gene3D" id="3.40.630.30">
    <property type="match status" value="1"/>
</dbReference>
<dbReference type="STRING" id="357809.Cphy_1291"/>
<dbReference type="PANTHER" id="PTHR43792">
    <property type="entry name" value="GNAT FAMILY, PUTATIVE (AFU_ORTHOLOGUE AFUA_3G00765)-RELATED-RELATED"/>
    <property type="match status" value="1"/>
</dbReference>
<sequence>MFIETKRLIIRDFLEEDVLEAYQYLRDERVMKFVEPIFSVEQAREFVLTYGCEKNMVFALMEKESKKLIGHVIFHPYDSQDEYEIGWILNSDFWGKGYAAEASEALIGHAFENLNVNRIVAETVDRNVYALSIIQKLGMQENRMRSGTFLKLFEINKVEVNKFEINKAEGEKDETTI</sequence>
<dbReference type="Proteomes" id="UP000000370">
    <property type="component" value="Chromosome"/>
</dbReference>
<dbReference type="eggNOG" id="COG1670">
    <property type="taxonomic scope" value="Bacteria"/>
</dbReference>
<dbReference type="PROSITE" id="PS51186">
    <property type="entry name" value="GNAT"/>
    <property type="match status" value="1"/>
</dbReference>
<dbReference type="SUPFAM" id="SSF55729">
    <property type="entry name" value="Acyl-CoA N-acyltransferases (Nat)"/>
    <property type="match status" value="1"/>
</dbReference>
<gene>
    <name evidence="2" type="ordered locus">Cphy_1291</name>
</gene>
<proteinExistence type="predicted"/>
<dbReference type="AlphaFoldDB" id="A9KNR8"/>
<organism evidence="2 3">
    <name type="scientific">Lachnoclostridium phytofermentans (strain ATCC 700394 / DSM 18823 / ISDg)</name>
    <name type="common">Clostridium phytofermentans</name>
    <dbReference type="NCBI Taxonomy" id="357809"/>
    <lineage>
        <taxon>Bacteria</taxon>
        <taxon>Bacillati</taxon>
        <taxon>Bacillota</taxon>
        <taxon>Clostridia</taxon>
        <taxon>Lachnospirales</taxon>
        <taxon>Lachnospiraceae</taxon>
    </lineage>
</organism>
<protein>
    <submittedName>
        <fullName evidence="2">GCN5-related N-acetyltransferase</fullName>
    </submittedName>
</protein>
<dbReference type="InterPro" id="IPR051531">
    <property type="entry name" value="N-acetyltransferase"/>
</dbReference>
<accession>A9KNR8</accession>
<dbReference type="InterPro" id="IPR000182">
    <property type="entry name" value="GNAT_dom"/>
</dbReference>
<keyword evidence="2" id="KW-0808">Transferase</keyword>
<dbReference type="Pfam" id="PF13302">
    <property type="entry name" value="Acetyltransf_3"/>
    <property type="match status" value="1"/>
</dbReference>
<evidence type="ECO:0000259" key="1">
    <source>
        <dbReference type="PROSITE" id="PS51186"/>
    </source>
</evidence>
<dbReference type="OrthoDB" id="9798081at2"/>
<dbReference type="GO" id="GO:0016747">
    <property type="term" value="F:acyltransferase activity, transferring groups other than amino-acyl groups"/>
    <property type="evidence" value="ECO:0007669"/>
    <property type="project" value="InterPro"/>
</dbReference>
<name>A9KNR8_LACP7</name>
<keyword evidence="3" id="KW-1185">Reference proteome</keyword>
<dbReference type="PANTHER" id="PTHR43792:SF5">
    <property type="entry name" value="RIBOSOMAL-PROTEIN-SERINE ACETYLTRANSFERASE"/>
    <property type="match status" value="1"/>
</dbReference>
<feature type="domain" description="N-acetyltransferase" evidence="1">
    <location>
        <begin position="8"/>
        <end position="159"/>
    </location>
</feature>
<dbReference type="EMBL" id="CP000885">
    <property type="protein sequence ID" value="ABX41669.1"/>
    <property type="molecule type" value="Genomic_DNA"/>
</dbReference>
<evidence type="ECO:0000313" key="3">
    <source>
        <dbReference type="Proteomes" id="UP000000370"/>
    </source>
</evidence>
<dbReference type="InterPro" id="IPR016181">
    <property type="entry name" value="Acyl_CoA_acyltransferase"/>
</dbReference>